<reference evidence="1" key="1">
    <citation type="journal article" date="2019" name="bioRxiv">
        <title>The Genome of the Zebra Mussel, Dreissena polymorpha: A Resource for Invasive Species Research.</title>
        <authorList>
            <person name="McCartney M.A."/>
            <person name="Auch B."/>
            <person name="Kono T."/>
            <person name="Mallez S."/>
            <person name="Zhang Y."/>
            <person name="Obille A."/>
            <person name="Becker A."/>
            <person name="Abrahante J.E."/>
            <person name="Garbe J."/>
            <person name="Badalamenti J.P."/>
            <person name="Herman A."/>
            <person name="Mangelson H."/>
            <person name="Liachko I."/>
            <person name="Sullivan S."/>
            <person name="Sone E.D."/>
            <person name="Koren S."/>
            <person name="Silverstein K.A.T."/>
            <person name="Beckman K.B."/>
            <person name="Gohl D.M."/>
        </authorList>
    </citation>
    <scope>NUCLEOTIDE SEQUENCE</scope>
    <source>
        <strain evidence="1">Duluth1</strain>
        <tissue evidence="1">Whole animal</tissue>
    </source>
</reference>
<dbReference type="EMBL" id="JAIWYP010000008">
    <property type="protein sequence ID" value="KAH3780738.1"/>
    <property type="molecule type" value="Genomic_DNA"/>
</dbReference>
<gene>
    <name evidence="1" type="ORF">DPMN_158560</name>
</gene>
<dbReference type="Proteomes" id="UP000828390">
    <property type="component" value="Unassembled WGS sequence"/>
</dbReference>
<sequence>MLYGLEVLPYSQTDLKALEVFQIKTLKQVQHLADRTSNVAALSLLGILPIRAQLHKNTLNLYYNIIQKSETVEYKVAERQLAMKLPTDHSFFSYI</sequence>
<accession>A0A9D4IQZ1</accession>
<keyword evidence="2" id="KW-1185">Reference proteome</keyword>
<name>A0A9D4IQZ1_DREPO</name>
<protein>
    <submittedName>
        <fullName evidence="1">Uncharacterized protein</fullName>
    </submittedName>
</protein>
<proteinExistence type="predicted"/>
<dbReference type="AlphaFoldDB" id="A0A9D4IQZ1"/>
<evidence type="ECO:0000313" key="2">
    <source>
        <dbReference type="Proteomes" id="UP000828390"/>
    </source>
</evidence>
<organism evidence="1 2">
    <name type="scientific">Dreissena polymorpha</name>
    <name type="common">Zebra mussel</name>
    <name type="synonym">Mytilus polymorpha</name>
    <dbReference type="NCBI Taxonomy" id="45954"/>
    <lineage>
        <taxon>Eukaryota</taxon>
        <taxon>Metazoa</taxon>
        <taxon>Spiralia</taxon>
        <taxon>Lophotrochozoa</taxon>
        <taxon>Mollusca</taxon>
        <taxon>Bivalvia</taxon>
        <taxon>Autobranchia</taxon>
        <taxon>Heteroconchia</taxon>
        <taxon>Euheterodonta</taxon>
        <taxon>Imparidentia</taxon>
        <taxon>Neoheterodontei</taxon>
        <taxon>Myida</taxon>
        <taxon>Dreissenoidea</taxon>
        <taxon>Dreissenidae</taxon>
        <taxon>Dreissena</taxon>
    </lineage>
</organism>
<reference evidence="1" key="2">
    <citation type="submission" date="2020-11" db="EMBL/GenBank/DDBJ databases">
        <authorList>
            <person name="McCartney M.A."/>
            <person name="Auch B."/>
            <person name="Kono T."/>
            <person name="Mallez S."/>
            <person name="Becker A."/>
            <person name="Gohl D.M."/>
            <person name="Silverstein K.A.T."/>
            <person name="Koren S."/>
            <person name="Bechman K.B."/>
            <person name="Herman A."/>
            <person name="Abrahante J.E."/>
            <person name="Garbe J."/>
        </authorList>
    </citation>
    <scope>NUCLEOTIDE SEQUENCE</scope>
    <source>
        <strain evidence="1">Duluth1</strain>
        <tissue evidence="1">Whole animal</tissue>
    </source>
</reference>
<comment type="caution">
    <text evidence="1">The sequence shown here is derived from an EMBL/GenBank/DDBJ whole genome shotgun (WGS) entry which is preliminary data.</text>
</comment>
<evidence type="ECO:0000313" key="1">
    <source>
        <dbReference type="EMBL" id="KAH3780738.1"/>
    </source>
</evidence>